<gene>
    <name evidence="2" type="ORF">DSM104440_00983</name>
</gene>
<sequence length="161" mass="17584">MTQPALVHALRGSKLATELSEEQLHLLAGQVAFRDLAAGEVLVAEGKSDNHLYVIVQGALGVIRNAGSPEPVTLLTLTAGDLVGELSFLDATPHYAALVALGPTRVFGLEREKLEALLEAHPQVVYRVMRAIVRTVHQIQRRLSMQSVELTNYITKQHGKY</sequence>
<dbReference type="Gene3D" id="2.60.120.10">
    <property type="entry name" value="Jelly Rolls"/>
    <property type="match status" value="1"/>
</dbReference>
<dbReference type="Pfam" id="PF00027">
    <property type="entry name" value="cNMP_binding"/>
    <property type="match status" value="1"/>
</dbReference>
<dbReference type="AlphaFoldDB" id="A0A6M4H418"/>
<keyword evidence="3" id="KW-1185">Reference proteome</keyword>
<accession>A0A6M4H418</accession>
<dbReference type="InterPro" id="IPR000595">
    <property type="entry name" value="cNMP-bd_dom"/>
</dbReference>
<proteinExistence type="predicted"/>
<dbReference type="GO" id="GO:0005829">
    <property type="term" value="C:cytosol"/>
    <property type="evidence" value="ECO:0007669"/>
    <property type="project" value="TreeGrafter"/>
</dbReference>
<dbReference type="GO" id="GO:0003700">
    <property type="term" value="F:DNA-binding transcription factor activity"/>
    <property type="evidence" value="ECO:0007669"/>
    <property type="project" value="TreeGrafter"/>
</dbReference>
<dbReference type="InterPro" id="IPR050397">
    <property type="entry name" value="Env_Response_Regulators"/>
</dbReference>
<dbReference type="EMBL" id="CP053073">
    <property type="protein sequence ID" value="QJR14190.1"/>
    <property type="molecule type" value="Genomic_DNA"/>
</dbReference>
<dbReference type="SUPFAM" id="SSF51206">
    <property type="entry name" value="cAMP-binding domain-like"/>
    <property type="match status" value="1"/>
</dbReference>
<evidence type="ECO:0000259" key="1">
    <source>
        <dbReference type="PROSITE" id="PS50042"/>
    </source>
</evidence>
<dbReference type="Proteomes" id="UP000503096">
    <property type="component" value="Chromosome"/>
</dbReference>
<feature type="domain" description="Cyclic nucleotide-binding" evidence="1">
    <location>
        <begin position="15"/>
        <end position="135"/>
    </location>
</feature>
<name>A0A6M4H418_9PROT</name>
<dbReference type="KEGG" id="upl:DSM104440_00983"/>
<dbReference type="InterPro" id="IPR014710">
    <property type="entry name" value="RmlC-like_jellyroll"/>
</dbReference>
<protein>
    <recommendedName>
        <fullName evidence="1">Cyclic nucleotide-binding domain-containing protein</fullName>
    </recommendedName>
</protein>
<dbReference type="SMART" id="SM00100">
    <property type="entry name" value="cNMP"/>
    <property type="match status" value="1"/>
</dbReference>
<dbReference type="InParanoid" id="A0A6M4H418"/>
<reference evidence="2 3" key="1">
    <citation type="submission" date="2020-04" db="EMBL/GenBank/DDBJ databases">
        <title>Usitatibacter rugosus gen. nov., sp. nov. and Usitatibacter palustris sp. nov., novel members of Usitatibacteraceae fam. nov. within the order Nitrosomonadales isolated from soil.</title>
        <authorList>
            <person name="Huber K.J."/>
            <person name="Neumann-Schaal M."/>
            <person name="Geppert A."/>
            <person name="Luckner M."/>
            <person name="Wanner G."/>
            <person name="Overmann J."/>
        </authorList>
    </citation>
    <scope>NUCLEOTIDE SEQUENCE [LARGE SCALE GENOMIC DNA]</scope>
    <source>
        <strain evidence="2 3">Swamp67</strain>
    </source>
</reference>
<dbReference type="PROSITE" id="PS50042">
    <property type="entry name" value="CNMP_BINDING_3"/>
    <property type="match status" value="1"/>
</dbReference>
<dbReference type="InterPro" id="IPR018490">
    <property type="entry name" value="cNMP-bd_dom_sf"/>
</dbReference>
<organism evidence="2 3">
    <name type="scientific">Usitatibacter palustris</name>
    <dbReference type="NCBI Taxonomy" id="2732487"/>
    <lineage>
        <taxon>Bacteria</taxon>
        <taxon>Pseudomonadati</taxon>
        <taxon>Pseudomonadota</taxon>
        <taxon>Betaproteobacteria</taxon>
        <taxon>Nitrosomonadales</taxon>
        <taxon>Usitatibacteraceae</taxon>
        <taxon>Usitatibacter</taxon>
    </lineage>
</organism>
<dbReference type="CDD" id="cd00038">
    <property type="entry name" value="CAP_ED"/>
    <property type="match status" value="1"/>
</dbReference>
<dbReference type="RefSeq" id="WP_171160974.1">
    <property type="nucleotide sequence ID" value="NZ_CP053073.1"/>
</dbReference>
<dbReference type="PANTHER" id="PTHR24567:SF74">
    <property type="entry name" value="HTH-TYPE TRANSCRIPTIONAL REGULATOR ARCR"/>
    <property type="match status" value="1"/>
</dbReference>
<evidence type="ECO:0000313" key="3">
    <source>
        <dbReference type="Proteomes" id="UP000503096"/>
    </source>
</evidence>
<evidence type="ECO:0000313" key="2">
    <source>
        <dbReference type="EMBL" id="QJR14190.1"/>
    </source>
</evidence>
<dbReference type="PANTHER" id="PTHR24567">
    <property type="entry name" value="CRP FAMILY TRANSCRIPTIONAL REGULATORY PROTEIN"/>
    <property type="match status" value="1"/>
</dbReference>